<accession>A0ABR9XJE0</accession>
<evidence type="ECO:0008006" key="3">
    <source>
        <dbReference type="Google" id="ProtNLM"/>
    </source>
</evidence>
<keyword evidence="2" id="KW-1185">Reference proteome</keyword>
<evidence type="ECO:0000313" key="1">
    <source>
        <dbReference type="EMBL" id="MBE9667194.1"/>
    </source>
</evidence>
<evidence type="ECO:0000313" key="2">
    <source>
        <dbReference type="Proteomes" id="UP000632774"/>
    </source>
</evidence>
<dbReference type="RefSeq" id="WP_194106543.1">
    <property type="nucleotide sequence ID" value="NZ_JADFFM010000001.1"/>
</dbReference>
<dbReference type="Proteomes" id="UP000632774">
    <property type="component" value="Unassembled WGS sequence"/>
</dbReference>
<name>A0ABR9XJE0_9SPHI</name>
<dbReference type="EMBL" id="JADFFM010000001">
    <property type="protein sequence ID" value="MBE9667194.1"/>
    <property type="molecule type" value="Genomic_DNA"/>
</dbReference>
<reference evidence="1 2" key="1">
    <citation type="submission" date="2020-10" db="EMBL/GenBank/DDBJ databases">
        <title>Mucilaginibacter mali sp. nov., isolated from rhizosphere soil of apple orchard.</title>
        <authorList>
            <person name="Lee J.-S."/>
            <person name="Kim H.S."/>
            <person name="Kim J.-S."/>
        </authorList>
    </citation>
    <scope>NUCLEOTIDE SEQUENCE [LARGE SCALE GENOMIC DNA]</scope>
    <source>
        <strain evidence="1 2">KCTC 23157</strain>
    </source>
</reference>
<comment type="caution">
    <text evidence="1">The sequence shown here is derived from an EMBL/GenBank/DDBJ whole genome shotgun (WGS) entry which is preliminary data.</text>
</comment>
<protein>
    <recommendedName>
        <fullName evidence="3">Bacteriocin-like protein</fullName>
    </recommendedName>
</protein>
<organism evidence="1 2">
    <name type="scientific">Mucilaginibacter boryungensis</name>
    <dbReference type="NCBI Taxonomy" id="768480"/>
    <lineage>
        <taxon>Bacteria</taxon>
        <taxon>Pseudomonadati</taxon>
        <taxon>Bacteroidota</taxon>
        <taxon>Sphingobacteriia</taxon>
        <taxon>Sphingobacteriales</taxon>
        <taxon>Sphingobacteriaceae</taxon>
        <taxon>Mucilaginibacter</taxon>
    </lineage>
</organism>
<sequence length="72" mass="7497">MEKFNKLSKAEMKKIGGGSDHACDVGRDCSAVAGELAHCANVPGLNCGCVPDNNPTIFILTSSCFLDNPPAD</sequence>
<gene>
    <name evidence="1" type="ORF">IRJ18_12555</name>
</gene>
<proteinExistence type="predicted"/>